<organism evidence="3 4">
    <name type="scientific">Paxillus rubicundulus Ve08.2h10</name>
    <dbReference type="NCBI Taxonomy" id="930991"/>
    <lineage>
        <taxon>Eukaryota</taxon>
        <taxon>Fungi</taxon>
        <taxon>Dikarya</taxon>
        <taxon>Basidiomycota</taxon>
        <taxon>Agaricomycotina</taxon>
        <taxon>Agaricomycetes</taxon>
        <taxon>Agaricomycetidae</taxon>
        <taxon>Boletales</taxon>
        <taxon>Paxilineae</taxon>
        <taxon>Paxillaceae</taxon>
        <taxon>Paxillus</taxon>
    </lineage>
</organism>
<keyword evidence="1" id="KW-1133">Transmembrane helix</keyword>
<accession>A0A0D0E1S1</accession>
<dbReference type="Proteomes" id="UP000054538">
    <property type="component" value="Unassembled WGS sequence"/>
</dbReference>
<dbReference type="EMBL" id="KN825496">
    <property type="protein sequence ID" value="KIK90595.1"/>
    <property type="molecule type" value="Genomic_DNA"/>
</dbReference>
<evidence type="ECO:0000256" key="1">
    <source>
        <dbReference type="SAM" id="Phobius"/>
    </source>
</evidence>
<protein>
    <recommendedName>
        <fullName evidence="2">DUF6533 domain-containing protein</fullName>
    </recommendedName>
</protein>
<evidence type="ECO:0000313" key="4">
    <source>
        <dbReference type="Proteomes" id="UP000054538"/>
    </source>
</evidence>
<feature type="transmembrane region" description="Helical" evidence="1">
    <location>
        <begin position="12"/>
        <end position="32"/>
    </location>
</feature>
<dbReference type="Pfam" id="PF20151">
    <property type="entry name" value="DUF6533"/>
    <property type="match status" value="1"/>
</dbReference>
<keyword evidence="4" id="KW-1185">Reference proteome</keyword>
<reference evidence="4" key="2">
    <citation type="submission" date="2015-01" db="EMBL/GenBank/DDBJ databases">
        <title>Evolutionary Origins and Diversification of the Mycorrhizal Mutualists.</title>
        <authorList>
            <consortium name="DOE Joint Genome Institute"/>
            <consortium name="Mycorrhizal Genomics Consortium"/>
            <person name="Kohler A."/>
            <person name="Kuo A."/>
            <person name="Nagy L.G."/>
            <person name="Floudas D."/>
            <person name="Copeland A."/>
            <person name="Barry K.W."/>
            <person name="Cichocki N."/>
            <person name="Veneault-Fourrey C."/>
            <person name="LaButti K."/>
            <person name="Lindquist E.A."/>
            <person name="Lipzen A."/>
            <person name="Lundell T."/>
            <person name="Morin E."/>
            <person name="Murat C."/>
            <person name="Riley R."/>
            <person name="Ohm R."/>
            <person name="Sun H."/>
            <person name="Tunlid A."/>
            <person name="Henrissat B."/>
            <person name="Grigoriev I.V."/>
            <person name="Hibbett D.S."/>
            <person name="Martin F."/>
        </authorList>
    </citation>
    <scope>NUCLEOTIDE SEQUENCE [LARGE SCALE GENOMIC DNA]</scope>
    <source>
        <strain evidence="4">Ve08.2h10</strain>
    </source>
</reference>
<sequence length="169" mass="19524">MPSGNLSADDPLHWQLKINIVAITVSFAILIYDYLLTFEREVHLFWKRPWPRLSWAFALFIANRYITLMVHVANVVETLWIVTPTSGKAVQTPAALQPARNRFRPADRYSHHDDACLRFLREKSACPLLPVDSCFHNYFLWLLGHLVSLNRTSGFTSTRTKMVRDHGLC</sequence>
<proteinExistence type="predicted"/>
<feature type="domain" description="DUF6533" evidence="2">
    <location>
        <begin position="23"/>
        <end position="69"/>
    </location>
</feature>
<gene>
    <name evidence="3" type="ORF">PAXRUDRAFT_672657</name>
</gene>
<evidence type="ECO:0000259" key="2">
    <source>
        <dbReference type="Pfam" id="PF20151"/>
    </source>
</evidence>
<evidence type="ECO:0000313" key="3">
    <source>
        <dbReference type="EMBL" id="KIK90595.1"/>
    </source>
</evidence>
<name>A0A0D0E1S1_9AGAM</name>
<dbReference type="InParanoid" id="A0A0D0E1S1"/>
<keyword evidence="1" id="KW-0472">Membrane</keyword>
<dbReference type="HOGENOM" id="CLU_1579040_0_0_1"/>
<dbReference type="AlphaFoldDB" id="A0A0D0E1S1"/>
<keyword evidence="1" id="KW-0812">Transmembrane</keyword>
<dbReference type="OrthoDB" id="2687242at2759"/>
<dbReference type="InterPro" id="IPR045340">
    <property type="entry name" value="DUF6533"/>
</dbReference>
<reference evidence="3 4" key="1">
    <citation type="submission" date="2014-04" db="EMBL/GenBank/DDBJ databases">
        <authorList>
            <consortium name="DOE Joint Genome Institute"/>
            <person name="Kuo A."/>
            <person name="Kohler A."/>
            <person name="Jargeat P."/>
            <person name="Nagy L.G."/>
            <person name="Floudas D."/>
            <person name="Copeland A."/>
            <person name="Barry K.W."/>
            <person name="Cichocki N."/>
            <person name="Veneault-Fourrey C."/>
            <person name="LaButti K."/>
            <person name="Lindquist E.A."/>
            <person name="Lipzen A."/>
            <person name="Lundell T."/>
            <person name="Morin E."/>
            <person name="Murat C."/>
            <person name="Sun H."/>
            <person name="Tunlid A."/>
            <person name="Henrissat B."/>
            <person name="Grigoriev I.V."/>
            <person name="Hibbett D.S."/>
            <person name="Martin F."/>
            <person name="Nordberg H.P."/>
            <person name="Cantor M.N."/>
            <person name="Hua S.X."/>
        </authorList>
    </citation>
    <scope>NUCLEOTIDE SEQUENCE [LARGE SCALE GENOMIC DNA]</scope>
    <source>
        <strain evidence="3 4">Ve08.2h10</strain>
    </source>
</reference>